<dbReference type="InterPro" id="IPR028082">
    <property type="entry name" value="Peripla_BP_I"/>
</dbReference>
<proteinExistence type="inferred from homology"/>
<feature type="signal peptide" evidence="3">
    <location>
        <begin position="1"/>
        <end position="29"/>
    </location>
</feature>
<keyword evidence="2 3" id="KW-0732">Signal</keyword>
<comment type="caution">
    <text evidence="5">The sequence shown here is derived from an EMBL/GenBank/DDBJ whole genome shotgun (WGS) entry which is preliminary data.</text>
</comment>
<evidence type="ECO:0000313" key="6">
    <source>
        <dbReference type="Proteomes" id="UP000246145"/>
    </source>
</evidence>
<keyword evidence="6" id="KW-1185">Reference proteome</keyword>
<evidence type="ECO:0000259" key="4">
    <source>
        <dbReference type="Pfam" id="PF13458"/>
    </source>
</evidence>
<sequence>MTKFQLGRRTVIAAMAAAMAFPAISAAQAQGDPIRIGYTMSRTGPFAGGAQVSQEPNYLLWAEQVNAAGGLTVDGKKRKIELIGYDDRSDIETAVRTYQKMMGSDKLDLVLPPWGSGMNFAIAPIANRYGYPFLAPTALSRKLIDMKLPYFFSLLQQPDKMMDSLADMLADQGVKTAATIYMDDLFGLENVAALRTAFKSHNIELLEDKSYPLGVKDLSSVLKSIKAKEPDAFIAITYPPDTLLATSQSREIEFNPKYYYASVGTAFPLFKQRMGDNTEGVLGMGSWNAKVSDGAKAYFEAHVAHANKEPDRWASGHAWAGLEILQQSIEKVGLDRKALRDYIASNEFDTILGKISFKDGENATIPGTVSQWQGDEFEVVWPADRATAKLVAPKPAWK</sequence>
<evidence type="ECO:0000313" key="5">
    <source>
        <dbReference type="EMBL" id="PVY61837.1"/>
    </source>
</evidence>
<dbReference type="PANTHER" id="PTHR30483">
    <property type="entry name" value="LEUCINE-SPECIFIC-BINDING PROTEIN"/>
    <property type="match status" value="1"/>
</dbReference>
<dbReference type="RefSeq" id="WP_116518815.1">
    <property type="nucleotide sequence ID" value="NZ_JACCEX010000003.1"/>
</dbReference>
<dbReference type="CDD" id="cd06338">
    <property type="entry name" value="PBP1_ABC_ligand_binding-like"/>
    <property type="match status" value="1"/>
</dbReference>
<dbReference type="Pfam" id="PF13458">
    <property type="entry name" value="Peripla_BP_6"/>
    <property type="match status" value="1"/>
</dbReference>
<dbReference type="PROSITE" id="PS51318">
    <property type="entry name" value="TAT"/>
    <property type="match status" value="1"/>
</dbReference>
<dbReference type="PANTHER" id="PTHR30483:SF37">
    <property type="entry name" value="ABC TRANSPORTER SUBSTRATE-BINDING PROTEIN"/>
    <property type="match status" value="1"/>
</dbReference>
<evidence type="ECO:0000256" key="1">
    <source>
        <dbReference type="ARBA" id="ARBA00010062"/>
    </source>
</evidence>
<dbReference type="EMBL" id="QEKO01000003">
    <property type="protein sequence ID" value="PVY61837.1"/>
    <property type="molecule type" value="Genomic_DNA"/>
</dbReference>
<evidence type="ECO:0000256" key="3">
    <source>
        <dbReference type="SAM" id="SignalP"/>
    </source>
</evidence>
<dbReference type="InterPro" id="IPR051010">
    <property type="entry name" value="BCAA_transport"/>
</dbReference>
<organism evidence="5 6">
    <name type="scientific">Pusillimonas noertemannii</name>
    <dbReference type="NCBI Taxonomy" id="305977"/>
    <lineage>
        <taxon>Bacteria</taxon>
        <taxon>Pseudomonadati</taxon>
        <taxon>Pseudomonadota</taxon>
        <taxon>Betaproteobacteria</taxon>
        <taxon>Burkholderiales</taxon>
        <taxon>Alcaligenaceae</taxon>
        <taxon>Pusillimonas</taxon>
    </lineage>
</organism>
<dbReference type="OrthoDB" id="26870at2"/>
<dbReference type="SUPFAM" id="SSF53822">
    <property type="entry name" value="Periplasmic binding protein-like I"/>
    <property type="match status" value="1"/>
</dbReference>
<dbReference type="AlphaFoldDB" id="A0A2U1CLG2"/>
<comment type="similarity">
    <text evidence="1">Belongs to the leucine-binding protein family.</text>
</comment>
<dbReference type="Proteomes" id="UP000246145">
    <property type="component" value="Unassembled WGS sequence"/>
</dbReference>
<protein>
    <submittedName>
        <fullName evidence="5">Amino acid/amide ABC transporter substrate-binding protein (HAAT family)</fullName>
    </submittedName>
</protein>
<dbReference type="InterPro" id="IPR028081">
    <property type="entry name" value="Leu-bd"/>
</dbReference>
<dbReference type="Gene3D" id="3.40.50.2300">
    <property type="match status" value="2"/>
</dbReference>
<dbReference type="STRING" id="1231391.GCA_000308195_00379"/>
<evidence type="ECO:0000256" key="2">
    <source>
        <dbReference type="ARBA" id="ARBA00022729"/>
    </source>
</evidence>
<reference evidence="5 6" key="1">
    <citation type="submission" date="2018-04" db="EMBL/GenBank/DDBJ databases">
        <title>Genomic Encyclopedia of Type Strains, Phase IV (KMG-IV): sequencing the most valuable type-strain genomes for metagenomic binning, comparative biology and taxonomic classification.</title>
        <authorList>
            <person name="Goeker M."/>
        </authorList>
    </citation>
    <scope>NUCLEOTIDE SEQUENCE [LARGE SCALE GENOMIC DNA]</scope>
    <source>
        <strain evidence="5 6">DSM 10065</strain>
    </source>
</reference>
<feature type="chain" id="PRO_5015655427" evidence="3">
    <location>
        <begin position="30"/>
        <end position="398"/>
    </location>
</feature>
<accession>A0A2U1CLG2</accession>
<feature type="domain" description="Leucine-binding protein" evidence="4">
    <location>
        <begin position="33"/>
        <end position="368"/>
    </location>
</feature>
<name>A0A2U1CLG2_9BURK</name>
<gene>
    <name evidence="5" type="ORF">C7440_2570</name>
</gene>
<dbReference type="InterPro" id="IPR006311">
    <property type="entry name" value="TAT_signal"/>
</dbReference>